<feature type="compositionally biased region" description="Basic and acidic residues" evidence="9">
    <location>
        <begin position="674"/>
        <end position="687"/>
    </location>
</feature>
<evidence type="ECO:0000313" key="13">
    <source>
        <dbReference type="Proteomes" id="UP000440578"/>
    </source>
</evidence>
<dbReference type="Pfam" id="PF07679">
    <property type="entry name" value="I-set"/>
    <property type="match status" value="4"/>
</dbReference>
<dbReference type="InterPro" id="IPR003961">
    <property type="entry name" value="FN3_dom"/>
</dbReference>
<feature type="region of interest" description="Disordered" evidence="9">
    <location>
        <begin position="500"/>
        <end position="524"/>
    </location>
</feature>
<feature type="domain" description="Fibronectin type-III" evidence="11">
    <location>
        <begin position="416"/>
        <end position="517"/>
    </location>
</feature>
<dbReference type="FunFam" id="2.60.40.10:FF:000107">
    <property type="entry name" value="Myosin, light chain kinase a"/>
    <property type="match status" value="1"/>
</dbReference>
<dbReference type="InterPro" id="IPR013098">
    <property type="entry name" value="Ig_I-set"/>
</dbReference>
<feature type="domain" description="Ig-like" evidence="10">
    <location>
        <begin position="299"/>
        <end position="388"/>
    </location>
</feature>
<evidence type="ECO:0000259" key="11">
    <source>
        <dbReference type="PROSITE" id="PS50853"/>
    </source>
</evidence>
<proteinExistence type="inferred from homology"/>
<evidence type="ECO:0000256" key="5">
    <source>
        <dbReference type="ARBA" id="ARBA00022741"/>
    </source>
</evidence>
<evidence type="ECO:0000256" key="4">
    <source>
        <dbReference type="ARBA" id="ARBA00022737"/>
    </source>
</evidence>
<dbReference type="AlphaFoldDB" id="A0A6A4WZ11"/>
<dbReference type="Gene3D" id="2.60.40.10">
    <property type="entry name" value="Immunoglobulins"/>
    <property type="match status" value="5"/>
</dbReference>
<sequence>MQDAFRPVRAVEGCPARIEGRVSGHPPPTVTWYKDGKPLDSNDHGKPYLLPDGTFGLAFDRCLPEDSGAYTAKISNSEGDAEAAAKMEVIGKQRPGEHCAPAFTSPLRDTEVAEGSTLVLTADVTGNPLPDVSWTRDGAPLASDERVFTGFDGDKLTLTIRPARVKDVGRYQVSLSNALGQADSAADVKVKKTYQAPHFAQKIFDLQQMPKYDAKFMGRVIGIPRPEVQWFFNDTPIKPSSKYRIKRDADMFALYVTDCCPDDAGVYSCVATNADGTSKCSANLEVVDHIARRPKPEPPYFLKTIGDCEVYPGMQGKFTACVAGYPEPDFEWYRDDMRMFPSDRILMEADGSGLIRLILKNADEGDSGRYKLKIFNTHGEAACEAELSYDTFDGMSSTRNLKDQYGTLEQQLKSGIPMPLSERPIISRMTDRQLTLSWRPSPTAGQRIPVTYHVEMAEAPRGDWFTVRSGIRGCSVEIRNLEPHRDYKFRIKVENKLGVSEPSPHITTQRERLVPDPPESMHLRDGETFLPDMSSYFPRDFDMDKWTGGRAHAPTPVSVQYQTAVRRHYMAVEPGEERVPRSTRGGDQPDGAHRERPPRAEIGPRSHVVERMLVRKQIEEAGRQAERCAGLHGSMRPTRAARRLDALAAGRRRRRALAALEDSSEGEEEEEEMERMSERRERLSPRRDWQAEFEKQVHYRGRSALRGCSDIDAWESKFMERV</sequence>
<keyword evidence="13" id="KW-1185">Reference proteome</keyword>
<dbReference type="SMART" id="SM00409">
    <property type="entry name" value="IG"/>
    <property type="match status" value="4"/>
</dbReference>
<dbReference type="InterPro" id="IPR003598">
    <property type="entry name" value="Ig_sub2"/>
</dbReference>
<dbReference type="FunFam" id="2.60.40.10:FF:000147">
    <property type="entry name" value="Myosin light chain kinase"/>
    <property type="match status" value="1"/>
</dbReference>
<dbReference type="InterPro" id="IPR036116">
    <property type="entry name" value="FN3_sf"/>
</dbReference>
<evidence type="ECO:0000256" key="1">
    <source>
        <dbReference type="ARBA" id="ARBA00004161"/>
    </source>
</evidence>
<organism evidence="12 13">
    <name type="scientific">Amphibalanus amphitrite</name>
    <name type="common">Striped barnacle</name>
    <name type="synonym">Balanus amphitrite</name>
    <dbReference type="NCBI Taxonomy" id="1232801"/>
    <lineage>
        <taxon>Eukaryota</taxon>
        <taxon>Metazoa</taxon>
        <taxon>Ecdysozoa</taxon>
        <taxon>Arthropoda</taxon>
        <taxon>Crustacea</taxon>
        <taxon>Multicrustacea</taxon>
        <taxon>Cirripedia</taxon>
        <taxon>Thoracica</taxon>
        <taxon>Thoracicalcarea</taxon>
        <taxon>Balanomorpha</taxon>
        <taxon>Balanoidea</taxon>
        <taxon>Balanidae</taxon>
        <taxon>Amphibalaninae</taxon>
        <taxon>Amphibalanus</taxon>
    </lineage>
</organism>
<keyword evidence="8" id="KW-0393">Immunoglobulin domain</keyword>
<dbReference type="SMART" id="SM00060">
    <property type="entry name" value="FN3"/>
    <property type="match status" value="1"/>
</dbReference>
<feature type="compositionally biased region" description="Basic and acidic residues" evidence="9">
    <location>
        <begin position="590"/>
        <end position="605"/>
    </location>
</feature>
<dbReference type="FunFam" id="2.60.40.10:FF:000802">
    <property type="entry name" value="Muscle M-line assembly protein unc-89"/>
    <property type="match status" value="1"/>
</dbReference>
<keyword evidence="7" id="KW-1015">Disulfide bond</keyword>
<dbReference type="SMART" id="SM00408">
    <property type="entry name" value="IGc2"/>
    <property type="match status" value="4"/>
</dbReference>
<evidence type="ECO:0000256" key="6">
    <source>
        <dbReference type="ARBA" id="ARBA00022840"/>
    </source>
</evidence>
<feature type="domain" description="Ig-like" evidence="10">
    <location>
        <begin position="224"/>
        <end position="285"/>
    </location>
</feature>
<dbReference type="PANTHER" id="PTHR47633">
    <property type="entry name" value="IMMUNOGLOBULIN"/>
    <property type="match status" value="1"/>
</dbReference>
<keyword evidence="4" id="KW-0677">Repeat</keyword>
<dbReference type="GO" id="GO:0031430">
    <property type="term" value="C:M band"/>
    <property type="evidence" value="ECO:0007669"/>
    <property type="project" value="UniProtKB-ARBA"/>
</dbReference>
<dbReference type="SUPFAM" id="SSF49265">
    <property type="entry name" value="Fibronectin type III"/>
    <property type="match status" value="1"/>
</dbReference>
<feature type="domain" description="Ig-like" evidence="10">
    <location>
        <begin position="101"/>
        <end position="191"/>
    </location>
</feature>
<evidence type="ECO:0000256" key="2">
    <source>
        <dbReference type="ARBA" id="ARBA00006692"/>
    </source>
</evidence>
<feature type="region of interest" description="Disordered" evidence="9">
    <location>
        <begin position="658"/>
        <end position="687"/>
    </location>
</feature>
<dbReference type="InterPro" id="IPR003599">
    <property type="entry name" value="Ig_sub"/>
</dbReference>
<dbReference type="Proteomes" id="UP000440578">
    <property type="component" value="Unassembled WGS sequence"/>
</dbReference>
<feature type="domain" description="Ig-like" evidence="10">
    <location>
        <begin position="14"/>
        <end position="88"/>
    </location>
</feature>
<gene>
    <name evidence="12" type="primary">Unc-89_2</name>
    <name evidence="12" type="ORF">FJT64_017993</name>
</gene>
<accession>A0A6A4WZ11</accession>
<keyword evidence="3" id="KW-0963">Cytoplasm</keyword>
<protein>
    <submittedName>
        <fullName evidence="12">Obscurin</fullName>
    </submittedName>
</protein>
<dbReference type="EMBL" id="VIIS01000257">
    <property type="protein sequence ID" value="KAF0311173.1"/>
    <property type="molecule type" value="Genomic_DNA"/>
</dbReference>
<evidence type="ECO:0000256" key="3">
    <source>
        <dbReference type="ARBA" id="ARBA00022490"/>
    </source>
</evidence>
<evidence type="ECO:0000313" key="12">
    <source>
        <dbReference type="EMBL" id="KAF0311173.1"/>
    </source>
</evidence>
<keyword evidence="6" id="KW-0067">ATP-binding</keyword>
<dbReference type="CDD" id="cd00063">
    <property type="entry name" value="FN3"/>
    <property type="match status" value="1"/>
</dbReference>
<comment type="caution">
    <text evidence="12">The sequence shown here is derived from an EMBL/GenBank/DDBJ whole genome shotgun (WGS) entry which is preliminary data.</text>
</comment>
<evidence type="ECO:0000259" key="10">
    <source>
        <dbReference type="PROSITE" id="PS50835"/>
    </source>
</evidence>
<dbReference type="PROSITE" id="PS50853">
    <property type="entry name" value="FN3"/>
    <property type="match status" value="1"/>
</dbReference>
<dbReference type="OrthoDB" id="6371610at2759"/>
<dbReference type="FunFam" id="2.60.40.10:FF:000345">
    <property type="entry name" value="Muscle M-line assembly protein unc-89"/>
    <property type="match status" value="2"/>
</dbReference>
<dbReference type="PROSITE" id="PS50835">
    <property type="entry name" value="IG_LIKE"/>
    <property type="match status" value="4"/>
</dbReference>
<comment type="similarity">
    <text evidence="2">Belongs to the protein kinase superfamily. CAMK Ser/Thr protein kinase family.</text>
</comment>
<feature type="compositionally biased region" description="Acidic residues" evidence="9">
    <location>
        <begin position="662"/>
        <end position="673"/>
    </location>
</feature>
<evidence type="ECO:0000256" key="8">
    <source>
        <dbReference type="ARBA" id="ARBA00023319"/>
    </source>
</evidence>
<name>A0A6A4WZ11_AMPAM</name>
<comment type="subcellular location">
    <subcellularLocation>
        <location evidence="1">Cytoplasm</location>
        <location evidence="1">Myofibril</location>
        <location evidence="1">Sarcomere</location>
        <location evidence="1">A band</location>
    </subcellularLocation>
</comment>
<dbReference type="InterPro" id="IPR013783">
    <property type="entry name" value="Ig-like_fold"/>
</dbReference>
<dbReference type="GO" id="GO:0045214">
    <property type="term" value="P:sarcomere organization"/>
    <property type="evidence" value="ECO:0007669"/>
    <property type="project" value="UniProtKB-ARBA"/>
</dbReference>
<dbReference type="GO" id="GO:0007525">
    <property type="term" value="P:somatic muscle development"/>
    <property type="evidence" value="ECO:0007669"/>
    <property type="project" value="UniProtKB-ARBA"/>
</dbReference>
<dbReference type="InterPro" id="IPR036179">
    <property type="entry name" value="Ig-like_dom_sf"/>
</dbReference>
<reference evidence="12 13" key="1">
    <citation type="submission" date="2019-07" db="EMBL/GenBank/DDBJ databases">
        <title>Draft genome assembly of a fouling barnacle, Amphibalanus amphitrite (Darwin, 1854): The first reference genome for Thecostraca.</title>
        <authorList>
            <person name="Kim W."/>
        </authorList>
    </citation>
    <scope>NUCLEOTIDE SEQUENCE [LARGE SCALE GENOMIC DNA]</scope>
    <source>
        <strain evidence="12">SNU_AA5</strain>
        <tissue evidence="12">Soma without cirri and trophi</tissue>
    </source>
</reference>
<dbReference type="SUPFAM" id="SSF48726">
    <property type="entry name" value="Immunoglobulin"/>
    <property type="match status" value="4"/>
</dbReference>
<dbReference type="InterPro" id="IPR007110">
    <property type="entry name" value="Ig-like_dom"/>
</dbReference>
<keyword evidence="5" id="KW-0547">Nucleotide-binding</keyword>
<evidence type="ECO:0000256" key="9">
    <source>
        <dbReference type="SAM" id="MobiDB-lite"/>
    </source>
</evidence>
<feature type="region of interest" description="Disordered" evidence="9">
    <location>
        <begin position="573"/>
        <end position="605"/>
    </location>
</feature>
<dbReference type="GO" id="GO:0005524">
    <property type="term" value="F:ATP binding"/>
    <property type="evidence" value="ECO:0007669"/>
    <property type="project" value="UniProtKB-KW"/>
</dbReference>
<evidence type="ECO:0000256" key="7">
    <source>
        <dbReference type="ARBA" id="ARBA00023157"/>
    </source>
</evidence>
<dbReference type="Pfam" id="PF00041">
    <property type="entry name" value="fn3"/>
    <property type="match status" value="1"/>
</dbReference>
<feature type="compositionally biased region" description="Basic and acidic residues" evidence="9">
    <location>
        <begin position="508"/>
        <end position="524"/>
    </location>
</feature>